<sequence>MRAVSPLRSTLYGAPLQGNHVTFQRGGEREKGGGRRRKTVRRVKRNRVRKGYLKMDFLAIEHMSRESFAILSSCTLKQDAAAARAFVNVTSCLSISIMQMRQKGLGGNGKLMSDGNDGLPYHVCPHLPPPSCLLLETQTAARLTFTSSPDTSRRVLLESAWQSSAAGNTASKGQETSAADRMTSLQRVDRPFRSECSECK</sequence>
<keyword evidence="3" id="KW-1185">Reference proteome</keyword>
<dbReference type="Proteomes" id="UP001558613">
    <property type="component" value="Unassembled WGS sequence"/>
</dbReference>
<reference evidence="2 3" key="1">
    <citation type="submission" date="2023-09" db="EMBL/GenBank/DDBJ databases">
        <authorList>
            <person name="Wang M."/>
        </authorList>
    </citation>
    <scope>NUCLEOTIDE SEQUENCE [LARGE SCALE GENOMIC DNA]</scope>
    <source>
        <strain evidence="2">GT-2023</strain>
        <tissue evidence="2">Liver</tissue>
    </source>
</reference>
<feature type="compositionally biased region" description="Polar residues" evidence="1">
    <location>
        <begin position="162"/>
        <end position="177"/>
    </location>
</feature>
<evidence type="ECO:0000256" key="1">
    <source>
        <dbReference type="SAM" id="MobiDB-lite"/>
    </source>
</evidence>
<name>A0ABR3MKL5_9TELE</name>
<evidence type="ECO:0000313" key="2">
    <source>
        <dbReference type="EMBL" id="KAL1264633.1"/>
    </source>
</evidence>
<proteinExistence type="predicted"/>
<feature type="compositionally biased region" description="Basic and acidic residues" evidence="1">
    <location>
        <begin position="187"/>
        <end position="200"/>
    </location>
</feature>
<gene>
    <name evidence="2" type="ORF">QQF64_004988</name>
</gene>
<dbReference type="EMBL" id="JAYMGO010000012">
    <property type="protein sequence ID" value="KAL1264633.1"/>
    <property type="molecule type" value="Genomic_DNA"/>
</dbReference>
<accession>A0ABR3MKL5</accession>
<evidence type="ECO:0000313" key="3">
    <source>
        <dbReference type="Proteomes" id="UP001558613"/>
    </source>
</evidence>
<feature type="region of interest" description="Disordered" evidence="1">
    <location>
        <begin position="162"/>
        <end position="200"/>
    </location>
</feature>
<organism evidence="2 3">
    <name type="scientific">Cirrhinus molitorella</name>
    <name type="common">mud carp</name>
    <dbReference type="NCBI Taxonomy" id="172907"/>
    <lineage>
        <taxon>Eukaryota</taxon>
        <taxon>Metazoa</taxon>
        <taxon>Chordata</taxon>
        <taxon>Craniata</taxon>
        <taxon>Vertebrata</taxon>
        <taxon>Euteleostomi</taxon>
        <taxon>Actinopterygii</taxon>
        <taxon>Neopterygii</taxon>
        <taxon>Teleostei</taxon>
        <taxon>Ostariophysi</taxon>
        <taxon>Cypriniformes</taxon>
        <taxon>Cyprinidae</taxon>
        <taxon>Labeoninae</taxon>
        <taxon>Labeonini</taxon>
        <taxon>Cirrhinus</taxon>
    </lineage>
</organism>
<comment type="caution">
    <text evidence="2">The sequence shown here is derived from an EMBL/GenBank/DDBJ whole genome shotgun (WGS) entry which is preliminary data.</text>
</comment>
<protein>
    <submittedName>
        <fullName evidence="2">Uncharacterized protein</fullName>
    </submittedName>
</protein>